<proteinExistence type="predicted"/>
<evidence type="ECO:0000313" key="1">
    <source>
        <dbReference type="EMBL" id="KAK4196397.1"/>
    </source>
</evidence>
<dbReference type="EMBL" id="MU863986">
    <property type="protein sequence ID" value="KAK4196397.1"/>
    <property type="molecule type" value="Genomic_DNA"/>
</dbReference>
<keyword evidence="2" id="KW-1185">Reference proteome</keyword>
<dbReference type="Proteomes" id="UP001303160">
    <property type="component" value="Unassembled WGS sequence"/>
</dbReference>
<gene>
    <name evidence="1" type="ORF">QBC40DRAFT_287462</name>
</gene>
<protein>
    <submittedName>
        <fullName evidence="1">Uncharacterized protein</fullName>
    </submittedName>
</protein>
<comment type="caution">
    <text evidence="1">The sequence shown here is derived from an EMBL/GenBank/DDBJ whole genome shotgun (WGS) entry which is preliminary data.</text>
</comment>
<accession>A0AAN6XD42</accession>
<reference evidence="1" key="1">
    <citation type="journal article" date="2023" name="Mol. Phylogenet. Evol.">
        <title>Genome-scale phylogeny and comparative genomics of the fungal order Sordariales.</title>
        <authorList>
            <person name="Hensen N."/>
            <person name="Bonometti L."/>
            <person name="Westerberg I."/>
            <person name="Brannstrom I.O."/>
            <person name="Guillou S."/>
            <person name="Cros-Aarteil S."/>
            <person name="Calhoun S."/>
            <person name="Haridas S."/>
            <person name="Kuo A."/>
            <person name="Mondo S."/>
            <person name="Pangilinan J."/>
            <person name="Riley R."/>
            <person name="LaButti K."/>
            <person name="Andreopoulos B."/>
            <person name="Lipzen A."/>
            <person name="Chen C."/>
            <person name="Yan M."/>
            <person name="Daum C."/>
            <person name="Ng V."/>
            <person name="Clum A."/>
            <person name="Steindorff A."/>
            <person name="Ohm R.A."/>
            <person name="Martin F."/>
            <person name="Silar P."/>
            <person name="Natvig D.O."/>
            <person name="Lalanne C."/>
            <person name="Gautier V."/>
            <person name="Ament-Velasquez S.L."/>
            <person name="Kruys A."/>
            <person name="Hutchinson M.I."/>
            <person name="Powell A.J."/>
            <person name="Barry K."/>
            <person name="Miller A.N."/>
            <person name="Grigoriev I.V."/>
            <person name="Debuchy R."/>
            <person name="Gladieux P."/>
            <person name="Hiltunen Thoren M."/>
            <person name="Johannesson H."/>
        </authorList>
    </citation>
    <scope>NUCLEOTIDE SEQUENCE</scope>
    <source>
        <strain evidence="1">CBS 315.58</strain>
    </source>
</reference>
<evidence type="ECO:0000313" key="2">
    <source>
        <dbReference type="Proteomes" id="UP001303160"/>
    </source>
</evidence>
<sequence>MSRYLSCICAIYMYVPPSLCILIHGRVLGFYDIYTKTCADSQIVTPQLAASSLRRSRTWRRCSSSPRSLFKFTSAR</sequence>
<name>A0AAN6XD42_9PEZI</name>
<reference evidence="1" key="2">
    <citation type="submission" date="2023-05" db="EMBL/GenBank/DDBJ databases">
        <authorList>
            <consortium name="Lawrence Berkeley National Laboratory"/>
            <person name="Steindorff A."/>
            <person name="Hensen N."/>
            <person name="Bonometti L."/>
            <person name="Westerberg I."/>
            <person name="Brannstrom I.O."/>
            <person name="Guillou S."/>
            <person name="Cros-Aarteil S."/>
            <person name="Calhoun S."/>
            <person name="Haridas S."/>
            <person name="Kuo A."/>
            <person name="Mondo S."/>
            <person name="Pangilinan J."/>
            <person name="Riley R."/>
            <person name="Labutti K."/>
            <person name="Andreopoulos B."/>
            <person name="Lipzen A."/>
            <person name="Chen C."/>
            <person name="Yanf M."/>
            <person name="Daum C."/>
            <person name="Ng V."/>
            <person name="Clum A."/>
            <person name="Ohm R."/>
            <person name="Martin F."/>
            <person name="Silar P."/>
            <person name="Natvig D."/>
            <person name="Lalanne C."/>
            <person name="Gautier V."/>
            <person name="Ament-Velasquez S.L."/>
            <person name="Kruys A."/>
            <person name="Hutchinson M.I."/>
            <person name="Powell A.J."/>
            <person name="Barry K."/>
            <person name="Miller A.N."/>
            <person name="Grigoriev I.V."/>
            <person name="Debuchy R."/>
            <person name="Gladieux P."/>
            <person name="Thoren M.H."/>
            <person name="Johannesson H."/>
        </authorList>
    </citation>
    <scope>NUCLEOTIDE SEQUENCE</scope>
    <source>
        <strain evidence="1">CBS 315.58</strain>
    </source>
</reference>
<dbReference type="AlphaFoldDB" id="A0AAN6XD42"/>
<organism evidence="1 2">
    <name type="scientific">Triangularia verruculosa</name>
    <dbReference type="NCBI Taxonomy" id="2587418"/>
    <lineage>
        <taxon>Eukaryota</taxon>
        <taxon>Fungi</taxon>
        <taxon>Dikarya</taxon>
        <taxon>Ascomycota</taxon>
        <taxon>Pezizomycotina</taxon>
        <taxon>Sordariomycetes</taxon>
        <taxon>Sordariomycetidae</taxon>
        <taxon>Sordariales</taxon>
        <taxon>Podosporaceae</taxon>
        <taxon>Triangularia</taxon>
    </lineage>
</organism>